<evidence type="ECO:0000256" key="2">
    <source>
        <dbReference type="SAM" id="MobiDB-lite"/>
    </source>
</evidence>
<accession>A0A165PWK4</accession>
<dbReference type="GO" id="GO:0000398">
    <property type="term" value="P:mRNA splicing, via spliceosome"/>
    <property type="evidence" value="ECO:0007669"/>
    <property type="project" value="InterPro"/>
</dbReference>
<evidence type="ECO:0000256" key="1">
    <source>
        <dbReference type="ARBA" id="ARBA00005595"/>
    </source>
</evidence>
<reference evidence="3 4" key="1">
    <citation type="journal article" date="2016" name="Mol. Biol. Evol.">
        <title>Comparative Genomics of Early-Diverging Mushroom-Forming Fungi Provides Insights into the Origins of Lignocellulose Decay Capabilities.</title>
        <authorList>
            <person name="Nagy L.G."/>
            <person name="Riley R."/>
            <person name="Tritt A."/>
            <person name="Adam C."/>
            <person name="Daum C."/>
            <person name="Floudas D."/>
            <person name="Sun H."/>
            <person name="Yadav J.S."/>
            <person name="Pangilinan J."/>
            <person name="Larsson K.H."/>
            <person name="Matsuura K."/>
            <person name="Barry K."/>
            <person name="Labutti K."/>
            <person name="Kuo R."/>
            <person name="Ohm R.A."/>
            <person name="Bhattacharya S.S."/>
            <person name="Shirouzu T."/>
            <person name="Yoshinaga Y."/>
            <person name="Martin F.M."/>
            <person name="Grigoriev I.V."/>
            <person name="Hibbett D.S."/>
        </authorList>
    </citation>
    <scope>NUCLEOTIDE SEQUENCE [LARGE SCALE GENOMIC DNA]</scope>
    <source>
        <strain evidence="3 4">HHB12029</strain>
    </source>
</reference>
<dbReference type="EMBL" id="KV425886">
    <property type="protein sequence ID" value="KZW02762.1"/>
    <property type="molecule type" value="Genomic_DNA"/>
</dbReference>
<comment type="similarity">
    <text evidence="1">Belongs to the CWC16 family.</text>
</comment>
<dbReference type="GO" id="GO:0005684">
    <property type="term" value="C:U2-type spliceosomal complex"/>
    <property type="evidence" value="ECO:0007669"/>
    <property type="project" value="TreeGrafter"/>
</dbReference>
<dbReference type="GO" id="GO:0071014">
    <property type="term" value="C:post-mRNA release spliceosomal complex"/>
    <property type="evidence" value="ECO:0007669"/>
    <property type="project" value="TreeGrafter"/>
</dbReference>
<feature type="compositionally biased region" description="Low complexity" evidence="2">
    <location>
        <begin position="286"/>
        <end position="301"/>
    </location>
</feature>
<feature type="region of interest" description="Disordered" evidence="2">
    <location>
        <begin position="114"/>
        <end position="136"/>
    </location>
</feature>
<dbReference type="STRING" id="1314781.A0A165PWK4"/>
<dbReference type="FunCoup" id="A0A165PWK4">
    <property type="interactions" value="423"/>
</dbReference>
<evidence type="ECO:0000313" key="4">
    <source>
        <dbReference type="Proteomes" id="UP000077266"/>
    </source>
</evidence>
<dbReference type="Pfam" id="PF04502">
    <property type="entry name" value="Saf4_Yju2"/>
    <property type="match status" value="1"/>
</dbReference>
<proteinExistence type="inferred from homology"/>
<feature type="region of interest" description="Disordered" evidence="2">
    <location>
        <begin position="235"/>
        <end position="263"/>
    </location>
</feature>
<keyword evidence="4" id="KW-1185">Reference proteome</keyword>
<dbReference type="PANTHER" id="PTHR12111:SF2">
    <property type="entry name" value="SPLICING FACTOR YJU2B-RELATED"/>
    <property type="match status" value="1"/>
</dbReference>
<dbReference type="AlphaFoldDB" id="A0A165PWK4"/>
<name>A0A165PWK4_EXIGL</name>
<dbReference type="OrthoDB" id="360327at2759"/>
<dbReference type="PANTHER" id="PTHR12111">
    <property type="entry name" value="SPLICING FACTOR YJU2"/>
    <property type="match status" value="1"/>
</dbReference>
<feature type="compositionally biased region" description="Low complexity" evidence="2">
    <location>
        <begin position="253"/>
        <end position="263"/>
    </location>
</feature>
<organism evidence="3 4">
    <name type="scientific">Exidia glandulosa HHB12029</name>
    <dbReference type="NCBI Taxonomy" id="1314781"/>
    <lineage>
        <taxon>Eukaryota</taxon>
        <taxon>Fungi</taxon>
        <taxon>Dikarya</taxon>
        <taxon>Basidiomycota</taxon>
        <taxon>Agaricomycotina</taxon>
        <taxon>Agaricomycetes</taxon>
        <taxon>Auriculariales</taxon>
        <taxon>Exidiaceae</taxon>
        <taxon>Exidia</taxon>
    </lineage>
</organism>
<gene>
    <name evidence="3" type="ORF">EXIGLDRAFT_730882</name>
</gene>
<protein>
    <submittedName>
        <fullName evidence="3">DUF572-domain-containing protein</fullName>
    </submittedName>
</protein>
<dbReference type="InParanoid" id="A0A165PWK4"/>
<dbReference type="InterPro" id="IPR007590">
    <property type="entry name" value="Saf4/Yju2"/>
</dbReference>
<sequence length="301" mass="33649">MQGFNKYYPPDYDGEKHGSLNSYRGKHALGDRARKIDQGILIVRFELPFNIWVGHCNAHIGMGVRYNAEKRKIGAYYTTPIFAFRCKCHLCAGWFEIQTDPKNTRYVVTEGARQKDEEWDPAENGGFAVHENDPTKAPPIDPLAALEKTVEAATHTKTVLAPRLEQLQEHADRMRADPYAHSLRVRKQFRAEKKVDAARKRADDAVRAKFALSDDIALEADNDALREEALRELEQERERRRAEPPALGVGVRKSASMSASSGAAGLKAALLRNTYSKLPSKPKPPLSGSSSKPSSLVIRRS</sequence>
<feature type="region of interest" description="Disordered" evidence="2">
    <location>
        <begin position="275"/>
        <end position="301"/>
    </location>
</feature>
<dbReference type="Proteomes" id="UP000077266">
    <property type="component" value="Unassembled WGS sequence"/>
</dbReference>
<evidence type="ECO:0000313" key="3">
    <source>
        <dbReference type="EMBL" id="KZW02762.1"/>
    </source>
</evidence>